<evidence type="ECO:0000256" key="1">
    <source>
        <dbReference type="ARBA" id="ARBA00022737"/>
    </source>
</evidence>
<dbReference type="InterPro" id="IPR013783">
    <property type="entry name" value="Ig-like_fold"/>
</dbReference>
<dbReference type="Pfam" id="PF01436">
    <property type="entry name" value="NHL"/>
    <property type="match status" value="1"/>
</dbReference>
<dbReference type="InterPro" id="IPR003961">
    <property type="entry name" value="FN3_dom"/>
</dbReference>
<dbReference type="Gene3D" id="2.120.10.30">
    <property type="entry name" value="TolB, C-terminal domain"/>
    <property type="match status" value="4"/>
</dbReference>
<accession>A0A091C5Q0</accession>
<name>A0A091C5Q0_9GAMM</name>
<dbReference type="Gene3D" id="2.60.40.2030">
    <property type="match status" value="1"/>
</dbReference>
<dbReference type="eggNOG" id="COG3386">
    <property type="taxonomic scope" value="Bacteria"/>
</dbReference>
<dbReference type="Proteomes" id="UP000029392">
    <property type="component" value="Unassembled WGS sequence"/>
</dbReference>
<dbReference type="RefSeq" id="WP_052385607.1">
    <property type="nucleotide sequence ID" value="NZ_AVCH01000021.1"/>
</dbReference>
<sequence length="1277" mass="133646">MALTSVRSISRLALLAIAFAVPGAGAQTITTIAGSGQPGPIEESEPADQANFERPTVATRTFRSIWVADRFRIRSVYSQYVNAIIGNGIEGFSGDGGPPREARIHEPGGVVFRPGGDSFGIIYFTDPVAHRIRVLDQTGIVHTFAGDGTAADTGDGGTAIDAQLDTPREIVRVGGDLYVATRHKVRRIRTGPEIYRLPTGTISTYAGTGEPGFSGDGGPARAARFNDIGALATGPDGSLYVADNGNHRIRRIDPNGIVTTVAGNGSVGGGGLGGPATEAPVSDVTGLSVDSSGRLYIAQGPRHRVLRVDSQGRLHLYAGNGTAGYSGDGGLAHLAQLDTPAGIAIDDDDRLWIVDQGNRRIRQVEATAADGATVPAAPGKPRASSAFQAAFVDIDEPDDGGSRILGYVYEATPADTPPVESEYDQATVGGLQNGRSYTFTVRARNLVGLGPPSPPSNPVVPVADIAGLSMDATSVAEGDAGSRVANVVFRLDRPATTPVEFQIESGGGTATPGVDYVAVPRTTLRIGVGQSQVTLPITLLGDTIQELDETITLAWDFGISGATRRIGSLTPWNVLIQDDDVQSVDMLVRDDGLVLAENSPATVVPVIDNDEVDRARLAGGSLVILQAPTLGTAVVDNRGSPASAGDDHIVFTANADTAGEDLFLYRLCTGDGACDDGVVTVRLRPTPRVDKTVATTSGSLFTTLEGLRALPSATYAATPLVAPVTETGTLAPDPTRFLPWDGGDGRHVLARALPAHADAAPRQWKVLVEAGDPTGPVIDLYVGLDTNDDGRPSPDELRCTSATVASIERCELSIEQPPGEVVRWWAIAHNRGIPAAPFRLDAYEVPMRPGDGSLFATGPGRVAAVEPLKLRLGWNDPTLLPGQSRVGYVSVSGGGGRDLGSFPVRLQREEGADAAIVLQPGVSKRIALAPGRSHPAIVVDVPLGASRMTVTTQSAQNVDLWLTRWDAPMDAVVSKVGPVPSAPLYAAYGPGGNETLRVEGGALTPGRWYLVPRNGGATPATLEIRADIESNTPAVRPGSYFNADRSGHGLFLYPAGNQWAGLWYTYLEDGTSTWYYLQAPAPGLDGIWTSPVFRAAWDGGRNVLTEIGRASVTPTGGDTFNFSYTVDGVSGGEPMAPLGRGCPTLGGVPVDASSHWFNPARAGAGYSVQLFPNYEFIAAFVYDARGEPRFLAGERQGFGGATADLVLEQLSGFCPTCERLAEPERFDVGVIGRTFTQGQLRRISLDAAYTAGVGGSWSADEEVQLLGGAGTTQGCAP</sequence>
<dbReference type="InterPro" id="IPR001258">
    <property type="entry name" value="NHL_repeat"/>
</dbReference>
<dbReference type="SMART" id="SM00060">
    <property type="entry name" value="FN3"/>
    <property type="match status" value="1"/>
</dbReference>
<feature type="chain" id="PRO_5001870329" description="Fibronectin type-III domain-containing protein" evidence="2">
    <location>
        <begin position="27"/>
        <end position="1277"/>
    </location>
</feature>
<dbReference type="CDD" id="cd00063">
    <property type="entry name" value="FN3"/>
    <property type="match status" value="1"/>
</dbReference>
<dbReference type="AlphaFoldDB" id="A0A091C5Q0"/>
<dbReference type="STRING" id="1384054.N790_03935"/>
<dbReference type="Pfam" id="PF17963">
    <property type="entry name" value="Big_9"/>
    <property type="match status" value="1"/>
</dbReference>
<keyword evidence="5" id="KW-1185">Reference proteome</keyword>
<dbReference type="SUPFAM" id="SSF63829">
    <property type="entry name" value="Calcium-dependent phosphotriesterase"/>
    <property type="match status" value="1"/>
</dbReference>
<evidence type="ECO:0000259" key="3">
    <source>
        <dbReference type="PROSITE" id="PS50853"/>
    </source>
</evidence>
<evidence type="ECO:0000313" key="5">
    <source>
        <dbReference type="Proteomes" id="UP000029392"/>
    </source>
</evidence>
<organism evidence="4 5">
    <name type="scientific">Arenimonas malthae CC-JY-1</name>
    <dbReference type="NCBI Taxonomy" id="1384054"/>
    <lineage>
        <taxon>Bacteria</taxon>
        <taxon>Pseudomonadati</taxon>
        <taxon>Pseudomonadota</taxon>
        <taxon>Gammaproteobacteria</taxon>
        <taxon>Lysobacterales</taxon>
        <taxon>Lysobacteraceae</taxon>
        <taxon>Arenimonas</taxon>
    </lineage>
</organism>
<dbReference type="InterPro" id="IPR011042">
    <property type="entry name" value="6-blade_b-propeller_TolB-like"/>
</dbReference>
<keyword evidence="2" id="KW-0732">Signal</keyword>
<dbReference type="InterPro" id="IPR038081">
    <property type="entry name" value="CalX-like_sf"/>
</dbReference>
<proteinExistence type="predicted"/>
<dbReference type="PATRIC" id="fig|1384054.3.peg.424"/>
<dbReference type="PANTHER" id="PTHR46388:SF2">
    <property type="entry name" value="NHL REPEAT-CONTAINING PROTEIN 2"/>
    <property type="match status" value="1"/>
</dbReference>
<comment type="caution">
    <text evidence="4">The sequence shown here is derived from an EMBL/GenBank/DDBJ whole genome shotgun (WGS) entry which is preliminary data.</text>
</comment>
<feature type="signal peptide" evidence="2">
    <location>
        <begin position="1"/>
        <end position="26"/>
    </location>
</feature>
<dbReference type="OrthoDB" id="6020159at2"/>
<dbReference type="Gene3D" id="2.60.40.10">
    <property type="entry name" value="Immunoglobulins"/>
    <property type="match status" value="1"/>
</dbReference>
<dbReference type="EMBL" id="AVCH01000021">
    <property type="protein sequence ID" value="KFN51940.1"/>
    <property type="molecule type" value="Genomic_DNA"/>
</dbReference>
<dbReference type="Pfam" id="PF00041">
    <property type="entry name" value="fn3"/>
    <property type="match status" value="1"/>
</dbReference>
<dbReference type="InterPro" id="IPR036116">
    <property type="entry name" value="FN3_sf"/>
</dbReference>
<dbReference type="PROSITE" id="PS50853">
    <property type="entry name" value="FN3"/>
    <property type="match status" value="1"/>
</dbReference>
<protein>
    <recommendedName>
        <fullName evidence="3">Fibronectin type-III domain-containing protein</fullName>
    </recommendedName>
</protein>
<dbReference type="SUPFAM" id="SSF49265">
    <property type="entry name" value="Fibronectin type III"/>
    <property type="match status" value="1"/>
</dbReference>
<evidence type="ECO:0000313" key="4">
    <source>
        <dbReference type="EMBL" id="KFN51940.1"/>
    </source>
</evidence>
<evidence type="ECO:0000256" key="2">
    <source>
        <dbReference type="SAM" id="SignalP"/>
    </source>
</evidence>
<dbReference type="eggNOG" id="COG1404">
    <property type="taxonomic scope" value="Bacteria"/>
</dbReference>
<dbReference type="PANTHER" id="PTHR46388">
    <property type="entry name" value="NHL REPEAT-CONTAINING PROTEIN 2"/>
    <property type="match status" value="1"/>
</dbReference>
<keyword evidence="1" id="KW-0677">Repeat</keyword>
<gene>
    <name evidence="4" type="ORF">N790_03935</name>
</gene>
<feature type="domain" description="Fibronectin type-III" evidence="3">
    <location>
        <begin position="377"/>
        <end position="465"/>
    </location>
</feature>
<dbReference type="SUPFAM" id="SSF141072">
    <property type="entry name" value="CalX-like"/>
    <property type="match status" value="1"/>
</dbReference>
<reference evidence="4 5" key="1">
    <citation type="submission" date="2013-09" db="EMBL/GenBank/DDBJ databases">
        <title>Genome sequencing of Arenimonas malthae.</title>
        <authorList>
            <person name="Chen F."/>
            <person name="Wang G."/>
        </authorList>
    </citation>
    <scope>NUCLEOTIDE SEQUENCE [LARGE SCALE GENOMIC DNA]</scope>
    <source>
        <strain evidence="4 5">CC-JY-1</strain>
    </source>
</reference>